<dbReference type="InterPro" id="IPR001867">
    <property type="entry name" value="OmpR/PhoB-type_DNA-bd"/>
</dbReference>
<feature type="modified residue" description="4-aspartylphosphate" evidence="8">
    <location>
        <position position="51"/>
    </location>
</feature>
<evidence type="ECO:0000256" key="9">
    <source>
        <dbReference type="PROSITE-ProRule" id="PRU01091"/>
    </source>
</evidence>
<protein>
    <recommendedName>
        <fullName evidence="1">Stage 0 sporulation protein A homolog</fullName>
    </recommendedName>
</protein>
<dbReference type="GO" id="GO:0000976">
    <property type="term" value="F:transcription cis-regulatory region binding"/>
    <property type="evidence" value="ECO:0007669"/>
    <property type="project" value="TreeGrafter"/>
</dbReference>
<dbReference type="PANTHER" id="PTHR48111">
    <property type="entry name" value="REGULATOR OF RPOS"/>
    <property type="match status" value="1"/>
</dbReference>
<feature type="DNA-binding region" description="OmpR/PhoB-type" evidence="9">
    <location>
        <begin position="124"/>
        <end position="222"/>
    </location>
</feature>
<comment type="caution">
    <text evidence="12">The sequence shown here is derived from an EMBL/GenBank/DDBJ whole genome shotgun (WGS) entry which is preliminary data.</text>
</comment>
<dbReference type="InterPro" id="IPR036388">
    <property type="entry name" value="WH-like_DNA-bd_sf"/>
</dbReference>
<keyword evidence="6" id="KW-0804">Transcription</keyword>
<dbReference type="FunFam" id="3.40.50.2300:FF:000002">
    <property type="entry name" value="DNA-binding response regulator PhoP"/>
    <property type="match status" value="1"/>
</dbReference>
<keyword evidence="2 8" id="KW-0597">Phosphoprotein</keyword>
<organism evidence="12 13">
    <name type="scientific">Candidatus Scybalenecus merdavium</name>
    <dbReference type="NCBI Taxonomy" id="2840939"/>
    <lineage>
        <taxon>Bacteria</taxon>
        <taxon>Bacillati</taxon>
        <taxon>Bacillota</taxon>
        <taxon>Clostridia</taxon>
        <taxon>Eubacteriales</taxon>
        <taxon>Oscillospiraceae</taxon>
        <taxon>Oscillospiraceae incertae sedis</taxon>
        <taxon>Candidatus Scybalenecus</taxon>
    </lineage>
</organism>
<dbReference type="Proteomes" id="UP000824125">
    <property type="component" value="Unassembled WGS sequence"/>
</dbReference>
<dbReference type="GO" id="GO:0000156">
    <property type="term" value="F:phosphorelay response regulator activity"/>
    <property type="evidence" value="ECO:0007669"/>
    <property type="project" value="TreeGrafter"/>
</dbReference>
<dbReference type="Pfam" id="PF00072">
    <property type="entry name" value="Response_reg"/>
    <property type="match status" value="1"/>
</dbReference>
<evidence type="ECO:0000313" key="12">
    <source>
        <dbReference type="EMBL" id="HIU69310.1"/>
    </source>
</evidence>
<evidence type="ECO:0000256" key="5">
    <source>
        <dbReference type="ARBA" id="ARBA00023125"/>
    </source>
</evidence>
<keyword evidence="4" id="KW-0805">Transcription regulation</keyword>
<gene>
    <name evidence="12" type="ORF">IAD23_05055</name>
</gene>
<name>A0A9D1MV65_9FIRM</name>
<dbReference type="SMART" id="SM00862">
    <property type="entry name" value="Trans_reg_C"/>
    <property type="match status" value="1"/>
</dbReference>
<evidence type="ECO:0000256" key="1">
    <source>
        <dbReference type="ARBA" id="ARBA00018672"/>
    </source>
</evidence>
<evidence type="ECO:0000256" key="6">
    <source>
        <dbReference type="ARBA" id="ARBA00023163"/>
    </source>
</evidence>
<reference evidence="12" key="1">
    <citation type="submission" date="2020-10" db="EMBL/GenBank/DDBJ databases">
        <authorList>
            <person name="Gilroy R."/>
        </authorList>
    </citation>
    <scope>NUCLEOTIDE SEQUENCE</scope>
    <source>
        <strain evidence="12">CHK176-6737</strain>
    </source>
</reference>
<dbReference type="PROSITE" id="PS50110">
    <property type="entry name" value="RESPONSE_REGULATORY"/>
    <property type="match status" value="1"/>
</dbReference>
<proteinExistence type="predicted"/>
<keyword evidence="5 9" id="KW-0238">DNA-binding</keyword>
<accession>A0A9D1MV65</accession>
<evidence type="ECO:0000256" key="4">
    <source>
        <dbReference type="ARBA" id="ARBA00023015"/>
    </source>
</evidence>
<evidence type="ECO:0000256" key="3">
    <source>
        <dbReference type="ARBA" id="ARBA00023012"/>
    </source>
</evidence>
<evidence type="ECO:0000259" key="11">
    <source>
        <dbReference type="PROSITE" id="PS51755"/>
    </source>
</evidence>
<dbReference type="GO" id="GO:0006355">
    <property type="term" value="P:regulation of DNA-templated transcription"/>
    <property type="evidence" value="ECO:0007669"/>
    <property type="project" value="InterPro"/>
</dbReference>
<dbReference type="Gene3D" id="6.10.250.690">
    <property type="match status" value="1"/>
</dbReference>
<dbReference type="Gene3D" id="1.10.10.10">
    <property type="entry name" value="Winged helix-like DNA-binding domain superfamily/Winged helix DNA-binding domain"/>
    <property type="match status" value="1"/>
</dbReference>
<keyword evidence="3" id="KW-0902">Two-component regulatory system</keyword>
<dbReference type="PROSITE" id="PS51755">
    <property type="entry name" value="OMPR_PHOB"/>
    <property type="match status" value="1"/>
</dbReference>
<dbReference type="InterPro" id="IPR001789">
    <property type="entry name" value="Sig_transdc_resp-reg_receiver"/>
</dbReference>
<dbReference type="GO" id="GO:0032993">
    <property type="term" value="C:protein-DNA complex"/>
    <property type="evidence" value="ECO:0007669"/>
    <property type="project" value="TreeGrafter"/>
</dbReference>
<dbReference type="SUPFAM" id="SSF52172">
    <property type="entry name" value="CheY-like"/>
    <property type="match status" value="1"/>
</dbReference>
<dbReference type="GO" id="GO:0005829">
    <property type="term" value="C:cytosol"/>
    <property type="evidence" value="ECO:0007669"/>
    <property type="project" value="TreeGrafter"/>
</dbReference>
<evidence type="ECO:0000256" key="8">
    <source>
        <dbReference type="PROSITE-ProRule" id="PRU00169"/>
    </source>
</evidence>
<evidence type="ECO:0000256" key="7">
    <source>
        <dbReference type="ARBA" id="ARBA00024867"/>
    </source>
</evidence>
<feature type="domain" description="Response regulatory" evidence="10">
    <location>
        <begin position="2"/>
        <end position="116"/>
    </location>
</feature>
<dbReference type="PANTHER" id="PTHR48111:SF22">
    <property type="entry name" value="REGULATOR OF RPOS"/>
    <property type="match status" value="1"/>
</dbReference>
<dbReference type="FunFam" id="1.10.10.10:FF:000005">
    <property type="entry name" value="Two-component system response regulator"/>
    <property type="match status" value="1"/>
</dbReference>
<feature type="domain" description="OmpR/PhoB-type" evidence="11">
    <location>
        <begin position="124"/>
        <end position="222"/>
    </location>
</feature>
<evidence type="ECO:0000313" key="13">
    <source>
        <dbReference type="Proteomes" id="UP000824125"/>
    </source>
</evidence>
<comment type="function">
    <text evidence="7">May play the central regulatory role in sporulation. It may be an element of the effector pathway responsible for the activation of sporulation genes in response to nutritional stress. Spo0A may act in concert with spo0H (a sigma factor) to control the expression of some genes that are critical to the sporulation process.</text>
</comment>
<dbReference type="Gene3D" id="3.40.50.2300">
    <property type="match status" value="1"/>
</dbReference>
<sequence length="224" mass="25210">MRVLVVEDEKDLSDVIKMELEDEGYSCDCCLDGSDALLYMESADYDVVLMDVMLPGQNGFDIVRSYRSRGGRAPILFLTARDDVEDRVRGLDLGASDYILKPFSFQELLARIRAAVRSQSGSTGNVYTAADLQLNIQTHEVSRAGKAIRLSAKEFAILECLMKNKNTVLTREAIENSVYDFDYSGGTNVIDVYIRYLRKKVDEGFDKKLIHTVRGYGYVLKEDA</sequence>
<dbReference type="InterPro" id="IPR011006">
    <property type="entry name" value="CheY-like_superfamily"/>
</dbReference>
<evidence type="ECO:0000256" key="2">
    <source>
        <dbReference type="ARBA" id="ARBA00022553"/>
    </source>
</evidence>
<dbReference type="AlphaFoldDB" id="A0A9D1MV65"/>
<evidence type="ECO:0000259" key="10">
    <source>
        <dbReference type="PROSITE" id="PS50110"/>
    </source>
</evidence>
<dbReference type="SMART" id="SM00448">
    <property type="entry name" value="REC"/>
    <property type="match status" value="1"/>
</dbReference>
<dbReference type="CDD" id="cd00383">
    <property type="entry name" value="trans_reg_C"/>
    <property type="match status" value="1"/>
</dbReference>
<dbReference type="EMBL" id="DVNM01000027">
    <property type="protein sequence ID" value="HIU69310.1"/>
    <property type="molecule type" value="Genomic_DNA"/>
</dbReference>
<reference evidence="12" key="2">
    <citation type="journal article" date="2021" name="PeerJ">
        <title>Extensive microbial diversity within the chicken gut microbiome revealed by metagenomics and culture.</title>
        <authorList>
            <person name="Gilroy R."/>
            <person name="Ravi A."/>
            <person name="Getino M."/>
            <person name="Pursley I."/>
            <person name="Horton D.L."/>
            <person name="Alikhan N.F."/>
            <person name="Baker D."/>
            <person name="Gharbi K."/>
            <person name="Hall N."/>
            <person name="Watson M."/>
            <person name="Adriaenssens E.M."/>
            <person name="Foster-Nyarko E."/>
            <person name="Jarju S."/>
            <person name="Secka A."/>
            <person name="Antonio M."/>
            <person name="Oren A."/>
            <person name="Chaudhuri R.R."/>
            <person name="La Ragione R."/>
            <person name="Hildebrand F."/>
            <person name="Pallen M.J."/>
        </authorList>
    </citation>
    <scope>NUCLEOTIDE SEQUENCE</scope>
    <source>
        <strain evidence="12">CHK176-6737</strain>
    </source>
</reference>
<dbReference type="Pfam" id="PF00486">
    <property type="entry name" value="Trans_reg_C"/>
    <property type="match status" value="1"/>
</dbReference>
<dbReference type="InterPro" id="IPR039420">
    <property type="entry name" value="WalR-like"/>
</dbReference>